<dbReference type="Gene3D" id="3.20.20.190">
    <property type="entry name" value="Phosphatidylinositol (PI) phosphodiesterase"/>
    <property type="match status" value="2"/>
</dbReference>
<reference evidence="10 11" key="1">
    <citation type="submission" date="2015-09" db="EMBL/GenBank/DDBJ databases">
        <title>Draft genome of a European isolate of the apple canker pathogen Neonectria ditissima.</title>
        <authorList>
            <person name="Gomez-Cortecero A."/>
            <person name="Harrison R.J."/>
            <person name="Armitage A.D."/>
        </authorList>
    </citation>
    <scope>NUCLEOTIDE SEQUENCE [LARGE SCALE GENOMIC DNA]</scope>
    <source>
        <strain evidence="10 11">R09/05</strain>
    </source>
</reference>
<feature type="compositionally biased region" description="Low complexity" evidence="8">
    <location>
        <begin position="215"/>
        <end position="227"/>
    </location>
</feature>
<dbReference type="Gene3D" id="2.60.40.150">
    <property type="entry name" value="C2 domain"/>
    <property type="match status" value="1"/>
</dbReference>
<dbReference type="PROSITE" id="PS50007">
    <property type="entry name" value="PIPLC_X_DOMAIN"/>
    <property type="match status" value="1"/>
</dbReference>
<dbReference type="SMART" id="SM00148">
    <property type="entry name" value="PLCXc"/>
    <property type="match status" value="1"/>
</dbReference>
<accession>A0A0N8H4S6</accession>
<dbReference type="PANTHER" id="PTHR10336:SF82">
    <property type="entry name" value="PHOSPHOINOSITIDE PHOSPHOLIPASE C"/>
    <property type="match status" value="1"/>
</dbReference>
<gene>
    <name evidence="10" type="ORF">AK830_g12376</name>
</gene>
<feature type="region of interest" description="Disordered" evidence="8">
    <location>
        <begin position="572"/>
        <end position="596"/>
    </location>
</feature>
<dbReference type="GO" id="GO:0004435">
    <property type="term" value="F:phosphatidylinositol-4,5-bisphosphate phospholipase C activity"/>
    <property type="evidence" value="ECO:0007669"/>
    <property type="project" value="UniProtKB-EC"/>
</dbReference>
<keyword evidence="11" id="KW-1185">Reference proteome</keyword>
<dbReference type="AlphaFoldDB" id="A0A0N8H4S6"/>
<dbReference type="Proteomes" id="UP000050424">
    <property type="component" value="Unassembled WGS sequence"/>
</dbReference>
<dbReference type="CDD" id="cd08598">
    <property type="entry name" value="PI-PLC1c_yeast"/>
    <property type="match status" value="1"/>
</dbReference>
<comment type="caution">
    <text evidence="10">The sequence shown here is derived from an EMBL/GenBank/DDBJ whole genome shotgun (WGS) entry which is preliminary data.</text>
</comment>
<feature type="region of interest" description="Disordered" evidence="8">
    <location>
        <begin position="197"/>
        <end position="228"/>
    </location>
</feature>
<evidence type="ECO:0000256" key="2">
    <source>
        <dbReference type="ARBA" id="ARBA00022801"/>
    </source>
</evidence>
<keyword evidence="2 7" id="KW-0378">Hydrolase</keyword>
<dbReference type="SUPFAM" id="SSF51695">
    <property type="entry name" value="PLC-like phosphodiesterases"/>
    <property type="match status" value="1"/>
</dbReference>
<feature type="region of interest" description="Disordered" evidence="8">
    <location>
        <begin position="152"/>
        <end position="177"/>
    </location>
</feature>
<feature type="region of interest" description="Disordered" evidence="8">
    <location>
        <begin position="782"/>
        <end position="808"/>
    </location>
</feature>
<dbReference type="Pfam" id="PF00388">
    <property type="entry name" value="PI-PLC-X"/>
    <property type="match status" value="1"/>
</dbReference>
<evidence type="ECO:0000256" key="8">
    <source>
        <dbReference type="SAM" id="MobiDB-lite"/>
    </source>
</evidence>
<evidence type="ECO:0000256" key="4">
    <source>
        <dbReference type="ARBA" id="ARBA00023098"/>
    </source>
</evidence>
<feature type="compositionally biased region" description="Basic and acidic residues" evidence="8">
    <location>
        <begin position="782"/>
        <end position="807"/>
    </location>
</feature>
<feature type="region of interest" description="Disordered" evidence="8">
    <location>
        <begin position="87"/>
        <end position="126"/>
    </location>
</feature>
<dbReference type="SMART" id="SM00149">
    <property type="entry name" value="PLCYc"/>
    <property type="match status" value="1"/>
</dbReference>
<dbReference type="GO" id="GO:0048015">
    <property type="term" value="P:phosphatidylinositol-mediated signaling"/>
    <property type="evidence" value="ECO:0007669"/>
    <property type="project" value="TreeGrafter"/>
</dbReference>
<dbReference type="EMBL" id="LKCW01000380">
    <property type="protein sequence ID" value="KPM34196.1"/>
    <property type="molecule type" value="Genomic_DNA"/>
</dbReference>
<evidence type="ECO:0000256" key="3">
    <source>
        <dbReference type="ARBA" id="ARBA00022963"/>
    </source>
</evidence>
<dbReference type="SUPFAM" id="SSF49562">
    <property type="entry name" value="C2 domain (Calcium/lipid-binding domain, CaLB)"/>
    <property type="match status" value="1"/>
</dbReference>
<evidence type="ECO:0000256" key="1">
    <source>
        <dbReference type="ARBA" id="ARBA00001195"/>
    </source>
</evidence>
<dbReference type="GO" id="GO:0016042">
    <property type="term" value="P:lipid catabolic process"/>
    <property type="evidence" value="ECO:0007669"/>
    <property type="project" value="UniProtKB-KW"/>
</dbReference>
<comment type="function">
    <text evidence="6">The production of the second messenger molecules diacylglycerol (DAG) and inositol 1,4,5-trisphosphate (IP3) is mediated by activated phosphatidylinositol-specific phospholipase C enzymes.</text>
</comment>
<dbReference type="EC" id="3.1.4.11" evidence="7"/>
<feature type="compositionally biased region" description="Pro residues" evidence="8">
    <location>
        <begin position="95"/>
        <end position="105"/>
    </location>
</feature>
<comment type="catalytic activity">
    <reaction evidence="1 7">
        <text>a 1,2-diacyl-sn-glycero-3-phospho-(1D-myo-inositol-4,5-bisphosphate) + H2O = 1D-myo-inositol 1,4,5-trisphosphate + a 1,2-diacyl-sn-glycerol + H(+)</text>
        <dbReference type="Rhea" id="RHEA:33179"/>
        <dbReference type="ChEBI" id="CHEBI:15377"/>
        <dbReference type="ChEBI" id="CHEBI:15378"/>
        <dbReference type="ChEBI" id="CHEBI:17815"/>
        <dbReference type="ChEBI" id="CHEBI:58456"/>
        <dbReference type="ChEBI" id="CHEBI:203600"/>
        <dbReference type="EC" id="3.1.4.11"/>
    </reaction>
</comment>
<evidence type="ECO:0000256" key="7">
    <source>
        <dbReference type="RuleBase" id="RU361133"/>
    </source>
</evidence>
<dbReference type="InterPro" id="IPR001711">
    <property type="entry name" value="PLipase_C_Pinositol-sp_Y"/>
</dbReference>
<dbReference type="Pfam" id="PF00387">
    <property type="entry name" value="PI-PLC-Y"/>
    <property type="match status" value="1"/>
</dbReference>
<feature type="compositionally biased region" description="Polar residues" evidence="8">
    <location>
        <begin position="401"/>
        <end position="429"/>
    </location>
</feature>
<sequence length="889" mass="98652">MFSPPPGLFSPGKPAIAGWHLLHLSHPGADIHAVFSHFFEPASSLQLLQTTQTLSFYQTRTAIAVRLAQALKSSGVYEYPIASRTARRRSLPNGDSPPAPAPPSPFERATPSFPAPDVPRRLATRRSVVPRQLRKLLRTSFATMSLLCSPSFRRRNTRGDTDIPPRRRRTMSIFGNSNPRSSTFLRRFVDATTAFASPIPIQGPFPKPDSPSPPGSSGTSTQPSIPSNIEFNATTHMHDALERVFDRLRGPDRMLSRAKFAHFLKTVQGETAVDLDQTEYNLGQFLYIWVHHYQEAMGPPPEKDLSKPLTNYFINSSHNTYLVGNQLASRSSPEAYTNVLRKGCRCIEIDVWNGDAVVETSDPKSAKEHQRGLSGSSFPNMATTVIDAVQDTCDTARQYLSDKSGNRSRSASATSRLETEPSPRSSTQFFVDPRDSHHRLAVRDTARSRSRQPSPKGEPIVTHGWTFTAPCGFREVCQAIKEAAFVDNDLPIIISLEVHTDTDQQEVMVKIMKEEWGEMLVDTAFVNCDPKFKLPNLGDLRNKILIKVKKAHSTIVVPATANDMPAIFANDEDASGSEDEPHTLISGASAPGSVPPDAKSAKVPICESLGNLAIYTRSQHFKGLATPEAKIPPHIFSISENRILELYQKQHREIFTHNKGYFMRAFPAGRRVDSSNPDPSLFWRGGVQMVAMNWQKSDEGMMLNEGMFADEKGWVLKPPGYQSSNKSAETQAEAAEGRTMSLKITIFAGQHIPLQEGDASESTRSSSTLRPLIKGEFHVGRPDEAERDGQSHDCKYKQKSDIGKTDHPNFGPQGSLLWFLNIPKVVEELGFIRFKVEDAAKLGSSPLLAWACIRLDRLRNGYRFVRLMDSRGCPVNDGKLLVKIEKTIA</sequence>
<evidence type="ECO:0000313" key="11">
    <source>
        <dbReference type="Proteomes" id="UP000050424"/>
    </source>
</evidence>
<evidence type="ECO:0000259" key="9">
    <source>
        <dbReference type="PROSITE" id="PS50008"/>
    </source>
</evidence>
<feature type="domain" description="PI-PLC Y-box" evidence="9">
    <location>
        <begin position="609"/>
        <end position="719"/>
    </location>
</feature>
<feature type="region of interest" description="Disordered" evidence="8">
    <location>
        <begin position="398"/>
        <end position="461"/>
    </location>
</feature>
<name>A0A0N8H4S6_9HYPO</name>
<dbReference type="InterPro" id="IPR001192">
    <property type="entry name" value="PI-PLC_fam"/>
</dbReference>
<dbReference type="STRING" id="78410.A0A0N8H4S6"/>
<dbReference type="PROSITE" id="PS50008">
    <property type="entry name" value="PIPLC_Y_DOMAIN"/>
    <property type="match status" value="1"/>
</dbReference>
<dbReference type="CDD" id="cd00275">
    <property type="entry name" value="C2_PLC_like"/>
    <property type="match status" value="1"/>
</dbReference>
<keyword evidence="4 7" id="KW-0443">Lipid metabolism</keyword>
<feature type="compositionally biased region" description="Pro residues" evidence="8">
    <location>
        <begin position="201"/>
        <end position="214"/>
    </location>
</feature>
<keyword evidence="3 7" id="KW-0442">Lipid degradation</keyword>
<evidence type="ECO:0000313" key="10">
    <source>
        <dbReference type="EMBL" id="KPM34196.1"/>
    </source>
</evidence>
<protein>
    <recommendedName>
        <fullName evidence="7">Phosphoinositide phospholipase C</fullName>
        <ecNumber evidence="7">3.1.4.11</ecNumber>
    </recommendedName>
</protein>
<dbReference type="InterPro" id="IPR017946">
    <property type="entry name" value="PLC-like_Pdiesterase_TIM-brl"/>
</dbReference>
<organism evidence="10 11">
    <name type="scientific">Neonectria ditissima</name>
    <dbReference type="NCBI Taxonomy" id="78410"/>
    <lineage>
        <taxon>Eukaryota</taxon>
        <taxon>Fungi</taxon>
        <taxon>Dikarya</taxon>
        <taxon>Ascomycota</taxon>
        <taxon>Pezizomycotina</taxon>
        <taxon>Sordariomycetes</taxon>
        <taxon>Hypocreomycetidae</taxon>
        <taxon>Hypocreales</taxon>
        <taxon>Nectriaceae</taxon>
        <taxon>Neonectria</taxon>
    </lineage>
</organism>
<dbReference type="InterPro" id="IPR035892">
    <property type="entry name" value="C2_domain_sf"/>
</dbReference>
<evidence type="ECO:0000256" key="6">
    <source>
        <dbReference type="ARBA" id="ARBA00059664"/>
    </source>
</evidence>
<dbReference type="FunFam" id="3.20.20.190:FF:000039">
    <property type="entry name" value="Phosphoinositide phospholipase C"/>
    <property type="match status" value="1"/>
</dbReference>
<dbReference type="OrthoDB" id="269822at2759"/>
<evidence type="ECO:0000256" key="5">
    <source>
        <dbReference type="ARBA" id="ARBA00023224"/>
    </source>
</evidence>
<proteinExistence type="predicted"/>
<dbReference type="PANTHER" id="PTHR10336">
    <property type="entry name" value="PHOSPHOINOSITIDE-SPECIFIC PHOSPHOLIPASE C FAMILY PROTEIN"/>
    <property type="match status" value="1"/>
</dbReference>
<dbReference type="InterPro" id="IPR000909">
    <property type="entry name" value="PLipase_C_PInositol-sp_X_dom"/>
</dbReference>
<keyword evidence="5" id="KW-0807">Transducer</keyword>
<dbReference type="GO" id="GO:0051209">
    <property type="term" value="P:release of sequestered calcium ion into cytosol"/>
    <property type="evidence" value="ECO:0007669"/>
    <property type="project" value="TreeGrafter"/>
</dbReference>
<dbReference type="PRINTS" id="PR00390">
    <property type="entry name" value="PHPHLIPASEC"/>
</dbReference>